<comment type="caution">
    <text evidence="1">The sequence shown here is derived from an EMBL/GenBank/DDBJ whole genome shotgun (WGS) entry which is preliminary data.</text>
</comment>
<reference evidence="1 2" key="1">
    <citation type="journal article" date="2022" name="New Phytol.">
        <title>Ecological generalism drives hyperdiversity of secondary metabolite gene clusters in xylarialean endophytes.</title>
        <authorList>
            <person name="Franco M.E.E."/>
            <person name="Wisecaver J.H."/>
            <person name="Arnold A.E."/>
            <person name="Ju Y.M."/>
            <person name="Slot J.C."/>
            <person name="Ahrendt S."/>
            <person name="Moore L.P."/>
            <person name="Eastman K.E."/>
            <person name="Scott K."/>
            <person name="Konkel Z."/>
            <person name="Mondo S.J."/>
            <person name="Kuo A."/>
            <person name="Hayes R.D."/>
            <person name="Haridas S."/>
            <person name="Andreopoulos B."/>
            <person name="Riley R."/>
            <person name="LaButti K."/>
            <person name="Pangilinan J."/>
            <person name="Lipzen A."/>
            <person name="Amirebrahimi M."/>
            <person name="Yan J."/>
            <person name="Adam C."/>
            <person name="Keymanesh K."/>
            <person name="Ng V."/>
            <person name="Louie K."/>
            <person name="Northen T."/>
            <person name="Drula E."/>
            <person name="Henrissat B."/>
            <person name="Hsieh H.M."/>
            <person name="Youens-Clark K."/>
            <person name="Lutzoni F."/>
            <person name="Miadlikowska J."/>
            <person name="Eastwood D.C."/>
            <person name="Hamelin R.C."/>
            <person name="Grigoriev I.V."/>
            <person name="U'Ren J.M."/>
        </authorList>
    </citation>
    <scope>NUCLEOTIDE SEQUENCE [LARGE SCALE GENOMIC DNA]</scope>
    <source>
        <strain evidence="1 2">CBS 119005</strain>
    </source>
</reference>
<dbReference type="EMBL" id="MU393694">
    <property type="protein sequence ID" value="KAI4858735.1"/>
    <property type="molecule type" value="Genomic_DNA"/>
</dbReference>
<protein>
    <submittedName>
        <fullName evidence="1">Uncharacterized protein</fullName>
    </submittedName>
</protein>
<proteinExistence type="predicted"/>
<gene>
    <name evidence="1" type="ORF">F4820DRAFT_206067</name>
</gene>
<dbReference type="Proteomes" id="UP001497700">
    <property type="component" value="Unassembled WGS sequence"/>
</dbReference>
<sequence length="581" mass="63373">MGLLRPVPIFLAALFAAAAFLLRDTWTGQGTESGSICRCFPGDTCWPSITEWNEFNRSLGGKLIATNPIASICHDNHPFAPYDAEACARLQSVWELPETHYVSPSSPMPPFYANMSCDPFTPREAQCIIGTYVQYTVNASSAQDYKSTLAFAQRNNIRLVIRNTGHDYLSKSTGAGAIALWTHHIRDVSVVDYESHYYQGKAMKLGAGVMNFEAQAAAHAQGLLVVGGFCPTVGVAGGYTQGGGHGTLASRYGLGADQVLEWEVVTADGQQLTATPTENPDLYWALSGGGGGTYGVVLSMTVKVYPETKVAAAKLSFTSQGVSLDTFNNVVKSVLLGLPEANDAGVGSLWIYAEGFFMMQPIMAPGLTADELSALIRPSLDELDRNGITYDYAIGDYPTYFDAFDAMNPPYNITQFHIGGRFIPRSLIESKKAIEPLMDTFKFMFSKGGIMSGMSLNVSKTPLVAPNSVHPGWRTSAFVAVYGAPFYKLDYEANIESLDLVTNVLGPSLEDITPRGGAYLNEGNIYQPNFQETFYGSSYDRLKSIKERYDPNDFFYGPTAVGSEAWRIERDGRLCQVKRQP</sequence>
<organism evidence="1 2">
    <name type="scientific">Hypoxylon rubiginosum</name>
    <dbReference type="NCBI Taxonomy" id="110542"/>
    <lineage>
        <taxon>Eukaryota</taxon>
        <taxon>Fungi</taxon>
        <taxon>Dikarya</taxon>
        <taxon>Ascomycota</taxon>
        <taxon>Pezizomycotina</taxon>
        <taxon>Sordariomycetes</taxon>
        <taxon>Xylariomycetidae</taxon>
        <taxon>Xylariales</taxon>
        <taxon>Hypoxylaceae</taxon>
        <taxon>Hypoxylon</taxon>
    </lineage>
</organism>
<evidence type="ECO:0000313" key="2">
    <source>
        <dbReference type="Proteomes" id="UP001497700"/>
    </source>
</evidence>
<evidence type="ECO:0000313" key="1">
    <source>
        <dbReference type="EMBL" id="KAI4858735.1"/>
    </source>
</evidence>
<keyword evidence="2" id="KW-1185">Reference proteome</keyword>
<accession>A0ACB9YI88</accession>
<name>A0ACB9YI88_9PEZI</name>